<dbReference type="InterPro" id="IPR011856">
    <property type="entry name" value="tRNA_endonuc-like_dom_sf"/>
</dbReference>
<dbReference type="AlphaFoldDB" id="A0A4U8SXL8"/>
<comment type="caution">
    <text evidence="2">The sequence shown here is derived from an EMBL/GenBank/DDBJ whole genome shotgun (WGS) entry which is preliminary data.</text>
</comment>
<dbReference type="GO" id="GO:0004519">
    <property type="term" value="F:endonuclease activity"/>
    <property type="evidence" value="ECO:0007669"/>
    <property type="project" value="InterPro"/>
</dbReference>
<dbReference type="Proteomes" id="UP000029921">
    <property type="component" value="Unassembled WGS sequence"/>
</dbReference>
<dbReference type="GO" id="GO:0003677">
    <property type="term" value="F:DNA binding"/>
    <property type="evidence" value="ECO:0007669"/>
    <property type="project" value="InterPro"/>
</dbReference>
<gene>
    <name evidence="2" type="ORF">LS74_008045</name>
</gene>
<accession>A0A4U8SXL8</accession>
<dbReference type="Pfam" id="PF04471">
    <property type="entry name" value="Mrr_cat"/>
    <property type="match status" value="1"/>
</dbReference>
<feature type="domain" description="Restriction endonuclease type IV Mrr" evidence="1">
    <location>
        <begin position="39"/>
        <end position="113"/>
    </location>
</feature>
<keyword evidence="3" id="KW-1185">Reference proteome</keyword>
<dbReference type="InterPro" id="IPR007560">
    <property type="entry name" value="Restrct_endonuc_IV_Mrr"/>
</dbReference>
<evidence type="ECO:0000259" key="1">
    <source>
        <dbReference type="Pfam" id="PF04471"/>
    </source>
</evidence>
<evidence type="ECO:0000313" key="3">
    <source>
        <dbReference type="Proteomes" id="UP000029921"/>
    </source>
</evidence>
<dbReference type="Gene3D" id="3.40.1350.10">
    <property type="match status" value="1"/>
</dbReference>
<name>A0A4U8SXL8_9HELI</name>
<sequence>MEFLFIIFVVSIAFLLLYKPKRKKFVKTEDYAVNYAAINKQKGDDYERQIGRFYQQQGYKVYFKGIKEGRRDQGIDLIAYKGREAILIQCKNWENTQVKQEHLRIFLGDCTAYLEQNQKIFAKKNVSRVFVTSCENLDYGVKKFLEENNMEYRIIPYERT</sequence>
<reference evidence="2 3" key="1">
    <citation type="journal article" date="2014" name="Genome Announc.">
        <title>Draft genome sequences of eight enterohepatic helicobacter species isolated from both laboratory and wild rodents.</title>
        <authorList>
            <person name="Sheh A."/>
            <person name="Shen Z."/>
            <person name="Fox J.G."/>
        </authorList>
    </citation>
    <scope>NUCLEOTIDE SEQUENCE [LARGE SCALE GENOMIC DNA]</scope>
    <source>
        <strain evidence="2 3">MIT 96-1001</strain>
    </source>
</reference>
<protein>
    <recommendedName>
        <fullName evidence="1">Restriction endonuclease type IV Mrr domain-containing protein</fullName>
    </recommendedName>
</protein>
<dbReference type="SUPFAM" id="SSF52980">
    <property type="entry name" value="Restriction endonuclease-like"/>
    <property type="match status" value="1"/>
</dbReference>
<dbReference type="InterPro" id="IPR011335">
    <property type="entry name" value="Restrct_endonuc-II-like"/>
</dbReference>
<dbReference type="GO" id="GO:0009307">
    <property type="term" value="P:DNA restriction-modification system"/>
    <property type="evidence" value="ECO:0007669"/>
    <property type="project" value="InterPro"/>
</dbReference>
<proteinExistence type="predicted"/>
<evidence type="ECO:0000313" key="2">
    <source>
        <dbReference type="EMBL" id="TLD91719.1"/>
    </source>
</evidence>
<dbReference type="EMBL" id="JRPE02000011">
    <property type="protein sequence ID" value="TLD91719.1"/>
    <property type="molecule type" value="Genomic_DNA"/>
</dbReference>
<organism evidence="2 3">
    <name type="scientific">Helicobacter magdeburgensis</name>
    <dbReference type="NCBI Taxonomy" id="471858"/>
    <lineage>
        <taxon>Bacteria</taxon>
        <taxon>Pseudomonadati</taxon>
        <taxon>Campylobacterota</taxon>
        <taxon>Epsilonproteobacteria</taxon>
        <taxon>Campylobacterales</taxon>
        <taxon>Helicobacteraceae</taxon>
        <taxon>Helicobacter</taxon>
    </lineage>
</organism>
<dbReference type="RefSeq" id="WP_034588823.1">
    <property type="nucleotide sequence ID" value="NZ_JRPE02000011.1"/>
</dbReference>